<dbReference type="RefSeq" id="WP_376996623.1">
    <property type="nucleotide sequence ID" value="NZ_JBHSLC010000038.1"/>
</dbReference>
<dbReference type="InterPro" id="IPR001387">
    <property type="entry name" value="Cro/C1-type_HTH"/>
</dbReference>
<sequence>MGDTAFRRAGLSKKLTWKKVAEDSGVSASTLTRMAQGKRPDVDSLAALLAWSGLHADDFVRVEGHRPSEADSLAKITAYLRADPNLSEEGASALEALLKSAYERLRRD</sequence>
<dbReference type="EMBL" id="JBHSLC010000038">
    <property type="protein sequence ID" value="MFC5357087.1"/>
    <property type="molecule type" value="Genomic_DNA"/>
</dbReference>
<dbReference type="Gene3D" id="1.10.260.40">
    <property type="entry name" value="lambda repressor-like DNA-binding domains"/>
    <property type="match status" value="1"/>
</dbReference>
<dbReference type="Pfam" id="PF01381">
    <property type="entry name" value="HTH_3"/>
    <property type="match status" value="1"/>
</dbReference>
<reference evidence="3" key="1">
    <citation type="journal article" date="2019" name="Int. J. Syst. Evol. Microbiol.">
        <title>The Global Catalogue of Microorganisms (GCM) 10K type strain sequencing project: providing services to taxonomists for standard genome sequencing and annotation.</title>
        <authorList>
            <consortium name="The Broad Institute Genomics Platform"/>
            <consortium name="The Broad Institute Genome Sequencing Center for Infectious Disease"/>
            <person name="Wu L."/>
            <person name="Ma J."/>
        </authorList>
    </citation>
    <scope>NUCLEOTIDE SEQUENCE [LARGE SCALE GENOMIC DNA]</scope>
    <source>
        <strain evidence="3">CCUG 58760</strain>
    </source>
</reference>
<organism evidence="2 3">
    <name type="scientific">Azospirillum himalayense</name>
    <dbReference type="NCBI Taxonomy" id="654847"/>
    <lineage>
        <taxon>Bacteria</taxon>
        <taxon>Pseudomonadati</taxon>
        <taxon>Pseudomonadota</taxon>
        <taxon>Alphaproteobacteria</taxon>
        <taxon>Rhodospirillales</taxon>
        <taxon>Azospirillaceae</taxon>
        <taxon>Azospirillum</taxon>
    </lineage>
</organism>
<name>A0ABW0G7Q2_9PROT</name>
<evidence type="ECO:0000259" key="1">
    <source>
        <dbReference type="Pfam" id="PF01381"/>
    </source>
</evidence>
<evidence type="ECO:0000313" key="2">
    <source>
        <dbReference type="EMBL" id="MFC5357087.1"/>
    </source>
</evidence>
<dbReference type="InterPro" id="IPR010982">
    <property type="entry name" value="Lambda_DNA-bd_dom_sf"/>
</dbReference>
<keyword evidence="3" id="KW-1185">Reference proteome</keyword>
<gene>
    <name evidence="2" type="ORF">ACFPMG_18915</name>
</gene>
<evidence type="ECO:0000313" key="3">
    <source>
        <dbReference type="Proteomes" id="UP001596166"/>
    </source>
</evidence>
<dbReference type="Proteomes" id="UP001596166">
    <property type="component" value="Unassembled WGS sequence"/>
</dbReference>
<proteinExistence type="predicted"/>
<comment type="caution">
    <text evidence="2">The sequence shown here is derived from an EMBL/GenBank/DDBJ whole genome shotgun (WGS) entry which is preliminary data.</text>
</comment>
<protein>
    <submittedName>
        <fullName evidence="2">Helix-turn-helix domain-containing protein</fullName>
    </submittedName>
</protein>
<dbReference type="CDD" id="cd00093">
    <property type="entry name" value="HTH_XRE"/>
    <property type="match status" value="1"/>
</dbReference>
<accession>A0ABW0G7Q2</accession>
<feature type="domain" description="HTH cro/C1-type" evidence="1">
    <location>
        <begin position="12"/>
        <end position="49"/>
    </location>
</feature>
<dbReference type="SUPFAM" id="SSF47413">
    <property type="entry name" value="lambda repressor-like DNA-binding domains"/>
    <property type="match status" value="1"/>
</dbReference>